<organism evidence="2">
    <name type="scientific">Photinus pyralis</name>
    <name type="common">Common eastern firefly</name>
    <name type="synonym">Lampyris pyralis</name>
    <dbReference type="NCBI Taxonomy" id="7054"/>
    <lineage>
        <taxon>Eukaryota</taxon>
        <taxon>Metazoa</taxon>
        <taxon>Ecdysozoa</taxon>
        <taxon>Arthropoda</taxon>
        <taxon>Hexapoda</taxon>
        <taxon>Insecta</taxon>
        <taxon>Pterygota</taxon>
        <taxon>Neoptera</taxon>
        <taxon>Endopterygota</taxon>
        <taxon>Coleoptera</taxon>
        <taxon>Polyphaga</taxon>
        <taxon>Elateriformia</taxon>
        <taxon>Elateroidea</taxon>
        <taxon>Lampyridae</taxon>
        <taxon>Lampyrinae</taxon>
        <taxon>Photinus</taxon>
    </lineage>
</organism>
<evidence type="ECO:0000256" key="1">
    <source>
        <dbReference type="SAM" id="MobiDB-lite"/>
    </source>
</evidence>
<feature type="compositionally biased region" description="Basic and acidic residues" evidence="1">
    <location>
        <begin position="18"/>
        <end position="39"/>
    </location>
</feature>
<accession>A0A1Y1KIR9</accession>
<dbReference type="InterPro" id="IPR025956">
    <property type="entry name" value="DYNC1I1/DYNC1I2"/>
</dbReference>
<evidence type="ECO:0008006" key="3">
    <source>
        <dbReference type="Google" id="ProtNLM"/>
    </source>
</evidence>
<feature type="region of interest" description="Disordered" evidence="1">
    <location>
        <begin position="1"/>
        <end position="49"/>
    </location>
</feature>
<feature type="region of interest" description="Disordered" evidence="1">
    <location>
        <begin position="124"/>
        <end position="144"/>
    </location>
</feature>
<dbReference type="Pfam" id="PF11540">
    <property type="entry name" value="Dynein_IC2"/>
    <property type="match status" value="1"/>
</dbReference>
<proteinExistence type="predicted"/>
<dbReference type="GO" id="GO:0007018">
    <property type="term" value="P:microtubule-based movement"/>
    <property type="evidence" value="ECO:0007669"/>
    <property type="project" value="InterPro"/>
</dbReference>
<protein>
    <recommendedName>
        <fullName evidence="3">Cytoplasmic dynein 1 intermediate chain</fullName>
    </recommendedName>
</protein>
<feature type="compositionally biased region" description="Basic and acidic residues" evidence="1">
    <location>
        <begin position="1"/>
        <end position="11"/>
    </location>
</feature>
<dbReference type="AlphaFoldDB" id="A0A1Y1KIR9"/>
<reference evidence="2" key="1">
    <citation type="journal article" date="2016" name="Sci. Rep.">
        <title>Molecular characterization of firefly nuptial gifts: a multi-omics approach sheds light on postcopulatory sexual selection.</title>
        <authorList>
            <person name="Al-Wathiqui N."/>
            <person name="Fallon T.R."/>
            <person name="South A."/>
            <person name="Weng J.K."/>
            <person name="Lewis S.M."/>
        </authorList>
    </citation>
    <scope>NUCLEOTIDE SEQUENCE</scope>
</reference>
<evidence type="ECO:0000313" key="2">
    <source>
        <dbReference type="EMBL" id="JAV60341.1"/>
    </source>
</evidence>
<sequence>MMSDRKAELERKKAKLQAYREEKDRRRKEKELKDVKEATSRMLGGAGDQKELDEMLSSLGVAPVSDILSSLSSANSLTPDNSINHTPDTSLQTNGLVNNVYLGKRKTPQLSVVAVQSTSIPPKETVSYTKQTQTTTSGHERDDEYNLNPGLEWEDEFTGRWLFRLALS</sequence>
<name>A0A1Y1KIR9_PHOPY</name>
<dbReference type="EMBL" id="GEZM01084986">
    <property type="protein sequence ID" value="JAV60341.1"/>
    <property type="molecule type" value="Transcribed_RNA"/>
</dbReference>
<dbReference type="GO" id="GO:0005868">
    <property type="term" value="C:cytoplasmic dynein complex"/>
    <property type="evidence" value="ECO:0007669"/>
    <property type="project" value="InterPro"/>
</dbReference>